<proteinExistence type="predicted"/>
<evidence type="ECO:0000256" key="1">
    <source>
        <dbReference type="SAM" id="MobiDB-lite"/>
    </source>
</evidence>
<feature type="compositionally biased region" description="Polar residues" evidence="1">
    <location>
        <begin position="130"/>
        <end position="150"/>
    </location>
</feature>
<protein>
    <submittedName>
        <fullName evidence="2">Uncharacterized protein</fullName>
    </submittedName>
</protein>
<feature type="region of interest" description="Disordered" evidence="1">
    <location>
        <begin position="130"/>
        <end position="178"/>
    </location>
</feature>
<organism evidence="2 3">
    <name type="scientific">Caerostris darwini</name>
    <dbReference type="NCBI Taxonomy" id="1538125"/>
    <lineage>
        <taxon>Eukaryota</taxon>
        <taxon>Metazoa</taxon>
        <taxon>Ecdysozoa</taxon>
        <taxon>Arthropoda</taxon>
        <taxon>Chelicerata</taxon>
        <taxon>Arachnida</taxon>
        <taxon>Araneae</taxon>
        <taxon>Araneomorphae</taxon>
        <taxon>Entelegynae</taxon>
        <taxon>Araneoidea</taxon>
        <taxon>Araneidae</taxon>
        <taxon>Caerostris</taxon>
    </lineage>
</organism>
<gene>
    <name evidence="2" type="ORF">CDAR_619391</name>
</gene>
<dbReference type="EMBL" id="BPLQ01003436">
    <property type="protein sequence ID" value="GIY00517.1"/>
    <property type="molecule type" value="Genomic_DNA"/>
</dbReference>
<comment type="caution">
    <text evidence="2">The sequence shown here is derived from an EMBL/GenBank/DDBJ whole genome shotgun (WGS) entry which is preliminary data.</text>
</comment>
<name>A0AAV4PTY3_9ARAC</name>
<reference evidence="2 3" key="1">
    <citation type="submission" date="2021-06" db="EMBL/GenBank/DDBJ databases">
        <title>Caerostris darwini draft genome.</title>
        <authorList>
            <person name="Kono N."/>
            <person name="Arakawa K."/>
        </authorList>
    </citation>
    <scope>NUCLEOTIDE SEQUENCE [LARGE SCALE GENOMIC DNA]</scope>
</reference>
<dbReference type="Proteomes" id="UP001054837">
    <property type="component" value="Unassembled WGS sequence"/>
</dbReference>
<sequence>MENKLFFFDFCAILNPTGNVCRLTFPGIHLHLDARTLEEGGGSKCENKTLFSKEIESIHPYNVYLPFNAILTPNGIGIRKTNSICHSKCSLERIVSNVRNLLCVLQLTLQVGTSKGADKNPVTLRLVQKSSAIEKSNTPHSRNKNSSPFSELNRVEGRRKSSNANPSPPPQPSFTYHLSPWHDDMEGWKISYSSSTSVPF</sequence>
<evidence type="ECO:0000313" key="3">
    <source>
        <dbReference type="Proteomes" id="UP001054837"/>
    </source>
</evidence>
<evidence type="ECO:0000313" key="2">
    <source>
        <dbReference type="EMBL" id="GIY00517.1"/>
    </source>
</evidence>
<keyword evidence="3" id="KW-1185">Reference proteome</keyword>
<dbReference type="AlphaFoldDB" id="A0AAV4PTY3"/>
<accession>A0AAV4PTY3</accession>